<comment type="similarity">
    <text evidence="2">Belongs to the FlgN family.</text>
</comment>
<evidence type="ECO:0000256" key="1">
    <source>
        <dbReference type="ARBA" id="ARBA00002397"/>
    </source>
</evidence>
<dbReference type="Pfam" id="PF05130">
    <property type="entry name" value="FlgN"/>
    <property type="match status" value="1"/>
</dbReference>
<dbReference type="Proteomes" id="UP001595741">
    <property type="component" value="Unassembled WGS sequence"/>
</dbReference>
<evidence type="ECO:0000256" key="2">
    <source>
        <dbReference type="ARBA" id="ARBA00007703"/>
    </source>
</evidence>
<dbReference type="EMBL" id="JBHRXN010000001">
    <property type="protein sequence ID" value="MFC3530631.1"/>
    <property type="molecule type" value="Genomic_DNA"/>
</dbReference>
<reference evidence="5" key="1">
    <citation type="journal article" date="2019" name="Int. J. Syst. Evol. Microbiol.">
        <title>The Global Catalogue of Microorganisms (GCM) 10K type strain sequencing project: providing services to taxonomists for standard genome sequencing and annotation.</title>
        <authorList>
            <consortium name="The Broad Institute Genomics Platform"/>
            <consortium name="The Broad Institute Genome Sequencing Center for Infectious Disease"/>
            <person name="Wu L."/>
            <person name="Ma J."/>
        </authorList>
    </citation>
    <scope>NUCLEOTIDE SEQUENCE [LARGE SCALE GENOMIC DNA]</scope>
    <source>
        <strain evidence="5">KCTC 42742</strain>
    </source>
</reference>
<evidence type="ECO:0000313" key="5">
    <source>
        <dbReference type="Proteomes" id="UP001595741"/>
    </source>
</evidence>
<name>A0ABV7RBH9_9NEIS</name>
<proteinExistence type="inferred from homology"/>
<sequence>MMDVQALLALCQTEMAALDDLQHTLEEEQRAILRFDAFNLEEMAQAKLRQLEALTAARAARLGLQESAGFADAAHWQAWLQQAPADVRQLWQGLEKGLIKLKALNDVNADLAQERMTFATEVLDSLKASNQAVAGYGRQGNLSSTLSGSRRLGSA</sequence>
<dbReference type="InterPro" id="IPR036679">
    <property type="entry name" value="FlgN-like_sf"/>
</dbReference>
<dbReference type="SUPFAM" id="SSF140566">
    <property type="entry name" value="FlgN-like"/>
    <property type="match status" value="1"/>
</dbReference>
<gene>
    <name evidence="4" type="ORF">ACFOLG_00380</name>
</gene>
<comment type="function">
    <text evidence="1">Required for the efficient initiation of filament assembly.</text>
</comment>
<keyword evidence="4" id="KW-0966">Cell projection</keyword>
<evidence type="ECO:0000256" key="3">
    <source>
        <dbReference type="ARBA" id="ARBA00022795"/>
    </source>
</evidence>
<evidence type="ECO:0000313" key="4">
    <source>
        <dbReference type="EMBL" id="MFC3530631.1"/>
    </source>
</evidence>
<accession>A0ABV7RBH9</accession>
<keyword evidence="4" id="KW-0282">Flagellum</keyword>
<keyword evidence="4" id="KW-0969">Cilium</keyword>
<keyword evidence="3" id="KW-1005">Bacterial flagellum biogenesis</keyword>
<protein>
    <submittedName>
        <fullName evidence="4">Flagella synthesis protein FlgN</fullName>
    </submittedName>
</protein>
<dbReference type="RefSeq" id="WP_386087267.1">
    <property type="nucleotide sequence ID" value="NZ_JBHRXN010000001.1"/>
</dbReference>
<keyword evidence="5" id="KW-1185">Reference proteome</keyword>
<dbReference type="InterPro" id="IPR007809">
    <property type="entry name" value="FlgN-like"/>
</dbReference>
<dbReference type="Gene3D" id="1.20.58.300">
    <property type="entry name" value="FlgN-like"/>
    <property type="match status" value="1"/>
</dbReference>
<comment type="caution">
    <text evidence="4">The sequence shown here is derived from an EMBL/GenBank/DDBJ whole genome shotgun (WGS) entry which is preliminary data.</text>
</comment>
<organism evidence="4 5">
    <name type="scientific">Vogesella facilis</name>
    <dbReference type="NCBI Taxonomy" id="1655232"/>
    <lineage>
        <taxon>Bacteria</taxon>
        <taxon>Pseudomonadati</taxon>
        <taxon>Pseudomonadota</taxon>
        <taxon>Betaproteobacteria</taxon>
        <taxon>Neisseriales</taxon>
        <taxon>Chromobacteriaceae</taxon>
        <taxon>Vogesella</taxon>
    </lineage>
</organism>